<name>A0A2H5QGI4_CITUN</name>
<dbReference type="EMBL" id="BDQV01000368">
    <property type="protein sequence ID" value="GAY63738.1"/>
    <property type="molecule type" value="Genomic_DNA"/>
</dbReference>
<evidence type="ECO:0000256" key="1">
    <source>
        <dbReference type="SAM" id="MobiDB-lite"/>
    </source>
</evidence>
<comment type="caution">
    <text evidence="2">The sequence shown here is derived from an EMBL/GenBank/DDBJ whole genome shotgun (WGS) entry which is preliminary data.</text>
</comment>
<feature type="region of interest" description="Disordered" evidence="1">
    <location>
        <begin position="25"/>
        <end position="45"/>
    </location>
</feature>
<gene>
    <name evidence="2" type="ORF">CUMW_228030</name>
</gene>
<accession>A0A2H5QGI4</accession>
<sequence length="45" mass="5106">MDSKFSNCLFSSASKIALRFTHSRKPTTSNFKKKNRNNSLVAVKD</sequence>
<evidence type="ECO:0000313" key="3">
    <source>
        <dbReference type="Proteomes" id="UP000236630"/>
    </source>
</evidence>
<keyword evidence="3" id="KW-1185">Reference proteome</keyword>
<feature type="compositionally biased region" description="Basic residues" evidence="1">
    <location>
        <begin position="25"/>
        <end position="36"/>
    </location>
</feature>
<protein>
    <submittedName>
        <fullName evidence="2">Uncharacterized protein</fullName>
    </submittedName>
</protein>
<evidence type="ECO:0000313" key="2">
    <source>
        <dbReference type="EMBL" id="GAY63738.1"/>
    </source>
</evidence>
<dbReference type="AlphaFoldDB" id="A0A2H5QGI4"/>
<proteinExistence type="predicted"/>
<reference evidence="2 3" key="1">
    <citation type="journal article" date="2017" name="Front. Genet.">
        <title>Draft sequencing of the heterozygous diploid genome of Satsuma (Citrus unshiu Marc.) using a hybrid assembly approach.</title>
        <authorList>
            <person name="Shimizu T."/>
            <person name="Tanizawa Y."/>
            <person name="Mochizuki T."/>
            <person name="Nagasaki H."/>
            <person name="Yoshioka T."/>
            <person name="Toyoda A."/>
            <person name="Fujiyama A."/>
            <person name="Kaminuma E."/>
            <person name="Nakamura Y."/>
        </authorList>
    </citation>
    <scope>NUCLEOTIDE SEQUENCE [LARGE SCALE GENOMIC DNA]</scope>
    <source>
        <strain evidence="3">cv. Miyagawa wase</strain>
    </source>
</reference>
<dbReference type="Proteomes" id="UP000236630">
    <property type="component" value="Unassembled WGS sequence"/>
</dbReference>
<organism evidence="2 3">
    <name type="scientific">Citrus unshiu</name>
    <name type="common">Satsuma mandarin</name>
    <name type="synonym">Citrus nobilis var. unshiu</name>
    <dbReference type="NCBI Taxonomy" id="55188"/>
    <lineage>
        <taxon>Eukaryota</taxon>
        <taxon>Viridiplantae</taxon>
        <taxon>Streptophyta</taxon>
        <taxon>Embryophyta</taxon>
        <taxon>Tracheophyta</taxon>
        <taxon>Spermatophyta</taxon>
        <taxon>Magnoliopsida</taxon>
        <taxon>eudicotyledons</taxon>
        <taxon>Gunneridae</taxon>
        <taxon>Pentapetalae</taxon>
        <taxon>rosids</taxon>
        <taxon>malvids</taxon>
        <taxon>Sapindales</taxon>
        <taxon>Rutaceae</taxon>
        <taxon>Aurantioideae</taxon>
        <taxon>Citrus</taxon>
    </lineage>
</organism>